<sequence length="123" mass="14383">MAKTKEYENLVTVHAQKLFHLVFCVVRDEELASRVVEKVFVTAYSRFFEMEQEDFEKYLFQLAAKTAVTCNKTTKKQQRSEKIKKQSSINSSIIEEQKSYSKLISKPKIHIEAIQTKAFLLRS</sequence>
<protein>
    <recommendedName>
        <fullName evidence="3">RNA polymerase sigma-70 region 2 domain-containing protein</fullName>
    </recommendedName>
</protein>
<evidence type="ECO:0008006" key="3">
    <source>
        <dbReference type="Google" id="ProtNLM"/>
    </source>
</evidence>
<dbReference type="RefSeq" id="WP_101177554.1">
    <property type="nucleotide sequence ID" value="NZ_PISE01000026.1"/>
</dbReference>
<accession>A0A2N0Z196</accession>
<name>A0A2N0Z196_9BACI</name>
<dbReference type="EMBL" id="PISE01000026">
    <property type="protein sequence ID" value="PKG23281.1"/>
    <property type="molecule type" value="Genomic_DNA"/>
</dbReference>
<keyword evidence="2" id="KW-1185">Reference proteome</keyword>
<dbReference type="AlphaFoldDB" id="A0A2N0Z196"/>
<proteinExistence type="predicted"/>
<gene>
    <name evidence="1" type="ORF">CWS01_12580</name>
</gene>
<reference evidence="1 2" key="1">
    <citation type="journal article" date="2003" name="Int. J. Syst. Evol. Microbiol.">
        <title>Bacillus nealsonii sp. nov., isolated from a spacecraft-assembly facility, whose spores are gamma-radiation resistant.</title>
        <authorList>
            <person name="Venkateswaran K."/>
            <person name="Kempf M."/>
            <person name="Chen F."/>
            <person name="Satomi M."/>
            <person name="Nicholson W."/>
            <person name="Kern R."/>
        </authorList>
    </citation>
    <scope>NUCLEOTIDE SEQUENCE [LARGE SCALE GENOMIC DNA]</scope>
    <source>
        <strain evidence="1 2">FO-92</strain>
    </source>
</reference>
<evidence type="ECO:0000313" key="2">
    <source>
        <dbReference type="Proteomes" id="UP000233375"/>
    </source>
</evidence>
<comment type="caution">
    <text evidence="1">The sequence shown here is derived from an EMBL/GenBank/DDBJ whole genome shotgun (WGS) entry which is preliminary data.</text>
</comment>
<evidence type="ECO:0000313" key="1">
    <source>
        <dbReference type="EMBL" id="PKG23281.1"/>
    </source>
</evidence>
<dbReference type="Gene3D" id="1.10.1740.10">
    <property type="match status" value="1"/>
</dbReference>
<dbReference type="Proteomes" id="UP000233375">
    <property type="component" value="Unassembled WGS sequence"/>
</dbReference>
<organism evidence="1 2">
    <name type="scientific">Niallia nealsonii</name>
    <dbReference type="NCBI Taxonomy" id="115979"/>
    <lineage>
        <taxon>Bacteria</taxon>
        <taxon>Bacillati</taxon>
        <taxon>Bacillota</taxon>
        <taxon>Bacilli</taxon>
        <taxon>Bacillales</taxon>
        <taxon>Bacillaceae</taxon>
        <taxon>Niallia</taxon>
    </lineage>
</organism>